<dbReference type="AlphaFoldDB" id="A0A8E0QKZ5"/>
<dbReference type="Proteomes" id="UP000036893">
    <property type="component" value="Unassembled WGS sequence"/>
</dbReference>
<protein>
    <submittedName>
        <fullName evidence="2">Uncharacterized protein</fullName>
    </submittedName>
</protein>
<evidence type="ECO:0000313" key="2">
    <source>
        <dbReference type="EMBL" id="GIC86769.1"/>
    </source>
</evidence>
<dbReference type="RefSeq" id="XP_043144035.1">
    <property type="nucleotide sequence ID" value="XM_043288100.1"/>
</dbReference>
<gene>
    <name evidence="2" type="ORF">Aud_003143</name>
</gene>
<feature type="compositionally biased region" description="Basic and acidic residues" evidence="1">
    <location>
        <begin position="61"/>
        <end position="72"/>
    </location>
</feature>
<reference evidence="2" key="1">
    <citation type="journal article" date="2015" name="Genome Announc.">
        <title>Draft Genome Sequence of the Pathogenic Filamentous Fungus Aspergillus udagawae Strain IFM 46973T.</title>
        <authorList>
            <person name="Kusuya Y."/>
            <person name="Takahashi-Nakaguchi A."/>
            <person name="Takahashi H."/>
            <person name="Yaguchi T."/>
        </authorList>
    </citation>
    <scope>NUCLEOTIDE SEQUENCE</scope>
    <source>
        <strain evidence="2">IFM 46973</strain>
    </source>
</reference>
<comment type="caution">
    <text evidence="2">The sequence shown here is derived from an EMBL/GenBank/DDBJ whole genome shotgun (WGS) entry which is preliminary data.</text>
</comment>
<evidence type="ECO:0000256" key="1">
    <source>
        <dbReference type="SAM" id="MobiDB-lite"/>
    </source>
</evidence>
<evidence type="ECO:0000313" key="3">
    <source>
        <dbReference type="Proteomes" id="UP000036893"/>
    </source>
</evidence>
<dbReference type="EMBL" id="BBXM02000002">
    <property type="protein sequence ID" value="GIC86769.1"/>
    <property type="molecule type" value="Genomic_DNA"/>
</dbReference>
<proteinExistence type="predicted"/>
<feature type="compositionally biased region" description="Low complexity" evidence="1">
    <location>
        <begin position="79"/>
        <end position="93"/>
    </location>
</feature>
<dbReference type="GeneID" id="66990619"/>
<reference evidence="2" key="2">
    <citation type="submission" date="2021-01" db="EMBL/GenBank/DDBJ databases">
        <title>Pan-genome distribution and transcriptional activeness of fungal secondary metabolism genes in Aspergillus section Fumigati.</title>
        <authorList>
            <person name="Takahashi H."/>
            <person name="Umemura M."/>
            <person name="Ninomiya A."/>
            <person name="Kusuya Y."/>
            <person name="Urayama S."/>
            <person name="Shimizu M."/>
            <person name="Watanabe A."/>
            <person name="Kamei K."/>
            <person name="Yaguchi T."/>
            <person name="Hagiwara D."/>
        </authorList>
    </citation>
    <scope>NUCLEOTIDE SEQUENCE</scope>
    <source>
        <strain evidence="2">IFM 46973</strain>
    </source>
</reference>
<feature type="region of interest" description="Disordered" evidence="1">
    <location>
        <begin position="331"/>
        <end position="351"/>
    </location>
</feature>
<name>A0A8E0QKZ5_9EURO</name>
<organism evidence="2 3">
    <name type="scientific">Aspergillus udagawae</name>
    <dbReference type="NCBI Taxonomy" id="91492"/>
    <lineage>
        <taxon>Eukaryota</taxon>
        <taxon>Fungi</taxon>
        <taxon>Dikarya</taxon>
        <taxon>Ascomycota</taxon>
        <taxon>Pezizomycotina</taxon>
        <taxon>Eurotiomycetes</taxon>
        <taxon>Eurotiomycetidae</taxon>
        <taxon>Eurotiales</taxon>
        <taxon>Aspergillaceae</taxon>
        <taxon>Aspergillus</taxon>
        <taxon>Aspergillus subgen. Fumigati</taxon>
    </lineage>
</organism>
<sequence length="421" mass="47760">MESCRQRASYASWRIATFRQLFLTSTSPVSSNRIPRRGISSFIGRDESRSPESQNEADAQEVDRGNVGEKGEASSQTAQSVRPSQLLPQSPLLTKALPGGEKKRKKRPTQSDADRLRFNPWAVALASPLRMCTVTGTRLPREFLTDWGLVQRQNDEGLWFMPVGLLRDELSTSKVAQADRDDQVEQLSPKNKSLRSLTLRIIDRLPLLKDLTIPLARNKSGRRPLITRLVPFRWKHPLGPLTNREEKRLIWREDMPEFVLERMRKHVLKKLKDMYGAQKRSKSRLESLNIIEVEDSSCDALLEGLRRLEKIERMECGGVLVMGRRLEQFENGDSSTAQEQVHDHEPAKSPYPDLVTLPQSQSKVPVFDLTELLSQADLAEVRNYGPLFGNTALILSPDNPAAVQALLALWKLKAFIRPQEA</sequence>
<accession>A0A8E0QKZ5</accession>
<feature type="region of interest" description="Disordered" evidence="1">
    <location>
        <begin position="41"/>
        <end position="113"/>
    </location>
</feature>